<dbReference type="AlphaFoldDB" id="A0AAE4WHN6"/>
<dbReference type="GO" id="GO:0003677">
    <property type="term" value="F:DNA binding"/>
    <property type="evidence" value="ECO:0007669"/>
    <property type="project" value="UniProtKB-KW"/>
</dbReference>
<dbReference type="PANTHER" id="PTHR30349">
    <property type="entry name" value="PHAGE INTEGRASE-RELATED"/>
    <property type="match status" value="1"/>
</dbReference>
<dbReference type="Pfam" id="PF00589">
    <property type="entry name" value="Phage_integrase"/>
    <property type="match status" value="1"/>
</dbReference>
<protein>
    <submittedName>
        <fullName evidence="6">Tyrosine-type recombinase/integrase</fullName>
    </submittedName>
</protein>
<dbReference type="InterPro" id="IPR011010">
    <property type="entry name" value="DNA_brk_join_enz"/>
</dbReference>
<evidence type="ECO:0000256" key="4">
    <source>
        <dbReference type="ARBA" id="ARBA00023172"/>
    </source>
</evidence>
<comment type="similarity">
    <text evidence="1">Belongs to the 'phage' integrase family.</text>
</comment>
<keyword evidence="2" id="KW-0229">DNA integration</keyword>
<evidence type="ECO:0000259" key="5">
    <source>
        <dbReference type="PROSITE" id="PS51898"/>
    </source>
</evidence>
<dbReference type="InterPro" id="IPR013762">
    <property type="entry name" value="Integrase-like_cat_sf"/>
</dbReference>
<evidence type="ECO:0000313" key="6">
    <source>
        <dbReference type="EMBL" id="MUZ61096.1"/>
    </source>
</evidence>
<feature type="domain" description="Tyr recombinase" evidence="5">
    <location>
        <begin position="222"/>
        <end position="404"/>
    </location>
</feature>
<organism evidence="6 7">
    <name type="scientific">Agrobacterium vitis</name>
    <name type="common">Rhizobium vitis</name>
    <dbReference type="NCBI Taxonomy" id="373"/>
    <lineage>
        <taxon>Bacteria</taxon>
        <taxon>Pseudomonadati</taxon>
        <taxon>Pseudomonadota</taxon>
        <taxon>Alphaproteobacteria</taxon>
        <taxon>Hyphomicrobiales</taxon>
        <taxon>Rhizobiaceae</taxon>
        <taxon>Rhizobium/Agrobacterium group</taxon>
        <taxon>Agrobacterium</taxon>
    </lineage>
</organism>
<accession>A0AAE4WHN6</accession>
<dbReference type="GO" id="GO:0015074">
    <property type="term" value="P:DNA integration"/>
    <property type="evidence" value="ECO:0007669"/>
    <property type="project" value="UniProtKB-KW"/>
</dbReference>
<keyword evidence="3" id="KW-0238">DNA-binding</keyword>
<evidence type="ECO:0000256" key="3">
    <source>
        <dbReference type="ARBA" id="ARBA00023125"/>
    </source>
</evidence>
<dbReference type="InterPro" id="IPR050090">
    <property type="entry name" value="Tyrosine_recombinase_XerCD"/>
</dbReference>
<evidence type="ECO:0000256" key="1">
    <source>
        <dbReference type="ARBA" id="ARBA00008857"/>
    </source>
</evidence>
<dbReference type="PROSITE" id="PS51898">
    <property type="entry name" value="TYR_RECOMBINASE"/>
    <property type="match status" value="1"/>
</dbReference>
<dbReference type="Gene3D" id="1.10.443.10">
    <property type="entry name" value="Intergrase catalytic core"/>
    <property type="match status" value="1"/>
</dbReference>
<dbReference type="GO" id="GO:0006310">
    <property type="term" value="P:DNA recombination"/>
    <property type="evidence" value="ECO:0007669"/>
    <property type="project" value="UniProtKB-KW"/>
</dbReference>
<evidence type="ECO:0000256" key="2">
    <source>
        <dbReference type="ARBA" id="ARBA00022908"/>
    </source>
</evidence>
<dbReference type="SUPFAM" id="SSF56349">
    <property type="entry name" value="DNA breaking-rejoining enzymes"/>
    <property type="match status" value="1"/>
</dbReference>
<gene>
    <name evidence="6" type="ORF">GOZ95_27170</name>
</gene>
<comment type="caution">
    <text evidence="6">The sequence shown here is derived from an EMBL/GenBank/DDBJ whole genome shotgun (WGS) entry which is preliminary data.</text>
</comment>
<dbReference type="RefSeq" id="WP_156551620.1">
    <property type="nucleotide sequence ID" value="NZ_JABAEJ010000042.1"/>
</dbReference>
<proteinExistence type="inferred from homology"/>
<dbReference type="EMBL" id="WPHM01000039">
    <property type="protein sequence ID" value="MUZ61096.1"/>
    <property type="molecule type" value="Genomic_DNA"/>
</dbReference>
<dbReference type="Proteomes" id="UP000436692">
    <property type="component" value="Unassembled WGS sequence"/>
</dbReference>
<reference evidence="6 7" key="1">
    <citation type="submission" date="2019-12" db="EMBL/GenBank/DDBJ databases">
        <title>Whole-genome sequencing of Allorhizobium vitis.</title>
        <authorList>
            <person name="Gan H.M."/>
            <person name="Szegedi E."/>
            <person name="Burr T."/>
            <person name="Savka M.A."/>
        </authorList>
    </citation>
    <scope>NUCLEOTIDE SEQUENCE [LARGE SCALE GENOMIC DNA]</scope>
    <source>
        <strain evidence="6 7">CG989</strain>
    </source>
</reference>
<evidence type="ECO:0000313" key="7">
    <source>
        <dbReference type="Proteomes" id="UP000436692"/>
    </source>
</evidence>
<dbReference type="InterPro" id="IPR002104">
    <property type="entry name" value="Integrase_catalytic"/>
</dbReference>
<dbReference type="PANTHER" id="PTHR30349:SF41">
    <property type="entry name" value="INTEGRASE_RECOMBINASE PROTEIN MJ0367-RELATED"/>
    <property type="match status" value="1"/>
</dbReference>
<name>A0AAE4WHN6_AGRVI</name>
<sequence>MPTPKHLRLRTEDPDNILWPHIGLLSNYLAQGRYHDTRRRKYIASALHFGEWLAAESIMPERMDENSIRRFITEHLVTCSCDHKTPHSVIVMRAALNHLLRVLKANGVVRNTEPSETDGEIARFDEKMLKVWGLSKDTRRHRCAIIRRLLDAHGYSNAAGIAWLKPTGLRNFVMGAEPRKPATIRSIAGAVRCYLRYRAIIGDHVRHLERAIPTPTFRPAAELPQGLTPSELQQLLASFVTTDRNQRRAYAIVRCLADLGLRSLEVVRLTLDDIDWENGIINVPATKTRRRDIMPLPTSTGEAIADYLINERPATEQREIFVRHVAPVGRPVGRRVVQKALHAAYRRLGWQHTRVHILRHTIASVLANDGVPLKQIADVMRHRSVVTTAGYARVDTVRLSAVALPWPGEIA</sequence>
<keyword evidence="4" id="KW-0233">DNA recombination</keyword>